<dbReference type="GeneID" id="67472556"/>
<proteinExistence type="predicted"/>
<evidence type="ECO:0000313" key="2">
    <source>
        <dbReference type="Proteomes" id="UP000015688"/>
    </source>
</evidence>
<name>T4VNQ7_PARBF</name>
<dbReference type="RefSeq" id="WP_021432879.1">
    <property type="nucleotide sequence ID" value="NZ_AVNC01000015.1"/>
</dbReference>
<reference evidence="1 2" key="1">
    <citation type="submission" date="2013-06" db="EMBL/GenBank/DDBJ databases">
        <authorList>
            <person name="Walk S."/>
            <person name="Aronoff D."/>
            <person name="Young V.Y."/>
            <person name="Marsh J."/>
            <person name="Harrison L."/>
            <person name="Daugherty S.C."/>
            <person name="Shefchek K.A."/>
            <person name="Hine E.E."/>
            <person name="Tallon L.J."/>
            <person name="Sadzewicz L.K."/>
            <person name="Rasko D.A."/>
        </authorList>
    </citation>
    <scope>NUCLEOTIDE SEQUENCE [LARGE SCALE GENOMIC DNA]</scope>
    <source>
        <strain evidence="1 2">ATCC 638</strain>
    </source>
</reference>
<dbReference type="InterPro" id="IPR053738">
    <property type="entry name" value="Lambda_capsid_assembly"/>
</dbReference>
<dbReference type="AlphaFoldDB" id="T4VNQ7"/>
<evidence type="ECO:0000313" key="1">
    <source>
        <dbReference type="EMBL" id="EQK42765.1"/>
    </source>
</evidence>
<comment type="caution">
    <text evidence="1">The sequence shown here is derived from an EMBL/GenBank/DDBJ whole genome shotgun (WGS) entry which is preliminary data.</text>
</comment>
<protein>
    <submittedName>
        <fullName evidence="1">Phage major capsid E family protein</fullName>
    </submittedName>
</protein>
<dbReference type="EMBL" id="AVNC01000015">
    <property type="protein sequence ID" value="EQK42765.1"/>
    <property type="molecule type" value="Genomic_DNA"/>
</dbReference>
<gene>
    <name evidence="1" type="ORF">C672_1709</name>
</gene>
<organism evidence="1 2">
    <name type="scientific">Paraclostridium bifermentans ATCC 638 = DSM 14991</name>
    <dbReference type="NCBI Taxonomy" id="1233171"/>
    <lineage>
        <taxon>Bacteria</taxon>
        <taxon>Bacillati</taxon>
        <taxon>Bacillota</taxon>
        <taxon>Clostridia</taxon>
        <taxon>Peptostreptococcales</taxon>
        <taxon>Peptostreptococcaceae</taxon>
        <taxon>Paraclostridium</taxon>
    </lineage>
</organism>
<dbReference type="Gene3D" id="3.90.1690.10">
    <property type="entry name" value="phage-related protein like domain"/>
    <property type="match status" value="1"/>
</dbReference>
<sequence>MSIYDIVKAKEIGVYYNAMQKDRPPFLGEILFPVNKKLGLDLKWIKGSKGLPVALKSSAFDAKAEIRDRVGFADVNTEMPFFKESMLIKESDRQELNKLEGNAANQPYVDLITKNIFDDVTTLVDGAEVQLERMRMQLLSEGKIAIKGKDSGGTEKALDYDYQLADGQKVSSDWSQASADIIGDIEKWINDAEIRTGSKPTRAICTSATFNYLIKNEGIIAAIKGVNAGVAITKAKVKKFVEEELDLVIEIYSKKFKSEAGVTTSFFKDDVFTLLPDGNLGNTWLGTTPEESDLMSGATDAEVQLVKQGIAITTTKKTDPVNVNTKVSMIGLPSFERADEIVIATVKPS</sequence>
<dbReference type="InterPro" id="IPR005564">
    <property type="entry name" value="Major_capsid_GpE"/>
</dbReference>
<dbReference type="Proteomes" id="UP000015688">
    <property type="component" value="Unassembled WGS sequence"/>
</dbReference>
<dbReference type="Pfam" id="PF03864">
    <property type="entry name" value="Phage_cap_E"/>
    <property type="match status" value="1"/>
</dbReference>
<accession>T4VNQ7</accession>
<dbReference type="PATRIC" id="fig|1233171.3.peg.1600"/>